<keyword evidence="2" id="KW-1185">Reference proteome</keyword>
<dbReference type="RefSeq" id="WP_145927383.1">
    <property type="nucleotide sequence ID" value="NZ_LSEF01000023.1"/>
</dbReference>
<evidence type="ECO:0000313" key="1">
    <source>
        <dbReference type="EMBL" id="OAF19636.1"/>
    </source>
</evidence>
<name>A0A176ZIN2_9BRAD</name>
<protein>
    <submittedName>
        <fullName evidence="1">Uncharacterized protein</fullName>
    </submittedName>
</protein>
<proteinExistence type="predicted"/>
<comment type="caution">
    <text evidence="1">The sequence shown here is derived from an EMBL/GenBank/DDBJ whole genome shotgun (WGS) entry which is preliminary data.</text>
</comment>
<dbReference type="EMBL" id="LSEF01000023">
    <property type="protein sequence ID" value="OAF19636.1"/>
    <property type="molecule type" value="Genomic_DNA"/>
</dbReference>
<gene>
    <name evidence="1" type="ORF">AXW67_36125</name>
</gene>
<dbReference type="Proteomes" id="UP000077173">
    <property type="component" value="Unassembled WGS sequence"/>
</dbReference>
<dbReference type="AlphaFoldDB" id="A0A176ZIN2"/>
<organism evidence="1 2">
    <name type="scientific">Bradyrhizobium neotropicale</name>
    <dbReference type="NCBI Taxonomy" id="1497615"/>
    <lineage>
        <taxon>Bacteria</taxon>
        <taxon>Pseudomonadati</taxon>
        <taxon>Pseudomonadota</taxon>
        <taxon>Alphaproteobacteria</taxon>
        <taxon>Hyphomicrobiales</taxon>
        <taxon>Nitrobacteraceae</taxon>
        <taxon>Bradyrhizobium</taxon>
    </lineage>
</organism>
<evidence type="ECO:0000313" key="2">
    <source>
        <dbReference type="Proteomes" id="UP000077173"/>
    </source>
</evidence>
<sequence length="65" mass="7220">MSDDSPSLLRNAQGLRLIRAFLRIRDQAGRNKVIEMAERLAEETAALARNASAPNRRELPSDISS</sequence>
<accession>A0A176ZIN2</accession>
<reference evidence="1 2" key="1">
    <citation type="submission" date="2016-02" db="EMBL/GenBank/DDBJ databases">
        <title>Draft genome sequence of the strain BR 10247T Bradyrhizobium neotropicale isolated from nodules of Centrolobium paraense.</title>
        <authorList>
            <person name="Simoes-Araujo J.L."/>
            <person name="Barauna A.C."/>
            <person name="Silva K."/>
            <person name="Zilli J.E."/>
        </authorList>
    </citation>
    <scope>NUCLEOTIDE SEQUENCE [LARGE SCALE GENOMIC DNA]</scope>
    <source>
        <strain evidence="1 2">BR 10247</strain>
    </source>
</reference>